<sequence length="295" mass="32156">MKCLLLLALLNFSTALPLQDLTEEVFLNLDDFNATFKMPSDLIFGGSFATRGQFPWQAFLLLKKGSSNFICGGSLISPQHIVTAAHCTEGLDSGKAMLGLVDITTAYRTSGVQIKQLKSYRRASKYTGTGNLVDDIAIITLDSNVTLSFYVKTVTIKKDDSSIVDTPKNVVSGFGTYKFRGGVGITSDKLRYAEIDHIDHGACQRRWARLSGNRVRIVDTQICAGSRGKGSGPGDSGGPLQATVKGEAIQIGLVSFGVDGKREMQDQADYPVVYTRVSSYCDFMERGTDKRFKCQ</sequence>
<evidence type="ECO:0000256" key="2">
    <source>
        <dbReference type="RuleBase" id="RU363034"/>
    </source>
</evidence>
<dbReference type="PROSITE" id="PS50240">
    <property type="entry name" value="TRYPSIN_DOM"/>
    <property type="match status" value="1"/>
</dbReference>
<dbReference type="Gene3D" id="2.40.10.10">
    <property type="entry name" value="Trypsin-like serine proteases"/>
    <property type="match status" value="1"/>
</dbReference>
<dbReference type="PROSITE" id="PS00135">
    <property type="entry name" value="TRYPSIN_SER"/>
    <property type="match status" value="1"/>
</dbReference>
<comment type="caution">
    <text evidence="5">The sequence shown here is derived from an EMBL/GenBank/DDBJ whole genome shotgun (WGS) entry which is preliminary data.</text>
</comment>
<evidence type="ECO:0000256" key="1">
    <source>
        <dbReference type="ARBA" id="ARBA00023157"/>
    </source>
</evidence>
<feature type="chain" id="PRO_5020634472" description="Peptidase S1 domain-containing protein" evidence="3">
    <location>
        <begin position="16"/>
        <end position="295"/>
    </location>
</feature>
<dbReference type="InterPro" id="IPR018114">
    <property type="entry name" value="TRYPSIN_HIS"/>
</dbReference>
<dbReference type="SUPFAM" id="SSF50494">
    <property type="entry name" value="Trypsin-like serine proteases"/>
    <property type="match status" value="1"/>
</dbReference>
<keyword evidence="2" id="KW-0378">Hydrolase</keyword>
<dbReference type="PRINTS" id="PR00722">
    <property type="entry name" value="CHYMOTRYPSIN"/>
</dbReference>
<dbReference type="EMBL" id="AZBU02000014">
    <property type="protein sequence ID" value="TKR57828.1"/>
    <property type="molecule type" value="Genomic_DNA"/>
</dbReference>
<gene>
    <name evidence="5" type="ORF">L596_030475</name>
</gene>
<keyword evidence="6" id="KW-1185">Reference proteome</keyword>
<dbReference type="InterPro" id="IPR001254">
    <property type="entry name" value="Trypsin_dom"/>
</dbReference>
<dbReference type="CDD" id="cd00190">
    <property type="entry name" value="Tryp_SPc"/>
    <property type="match status" value="1"/>
</dbReference>
<dbReference type="PANTHER" id="PTHR24260:SF136">
    <property type="entry name" value="GH08193P-RELATED"/>
    <property type="match status" value="1"/>
</dbReference>
<dbReference type="GO" id="GO:0006508">
    <property type="term" value="P:proteolysis"/>
    <property type="evidence" value="ECO:0007669"/>
    <property type="project" value="UniProtKB-KW"/>
</dbReference>
<evidence type="ECO:0000259" key="4">
    <source>
        <dbReference type="PROSITE" id="PS50240"/>
    </source>
</evidence>
<dbReference type="InterPro" id="IPR043504">
    <property type="entry name" value="Peptidase_S1_PA_chymotrypsin"/>
</dbReference>
<keyword evidence="3" id="KW-0732">Signal</keyword>
<keyword evidence="2" id="KW-0720">Serine protease</keyword>
<feature type="signal peptide" evidence="3">
    <location>
        <begin position="1"/>
        <end position="15"/>
    </location>
</feature>
<evidence type="ECO:0000313" key="6">
    <source>
        <dbReference type="Proteomes" id="UP000298663"/>
    </source>
</evidence>
<dbReference type="FunFam" id="2.40.10.10:FF:000068">
    <property type="entry name" value="transmembrane protease serine 2"/>
    <property type="match status" value="1"/>
</dbReference>
<name>A0A4U5LPI9_STECR</name>
<dbReference type="InterPro" id="IPR051333">
    <property type="entry name" value="CLIP_Serine_Protease"/>
</dbReference>
<dbReference type="PROSITE" id="PS00134">
    <property type="entry name" value="TRYPSIN_HIS"/>
    <property type="match status" value="1"/>
</dbReference>
<dbReference type="STRING" id="34508.A0A4U5LPI9"/>
<dbReference type="InterPro" id="IPR033116">
    <property type="entry name" value="TRYPSIN_SER"/>
</dbReference>
<evidence type="ECO:0000313" key="5">
    <source>
        <dbReference type="EMBL" id="TKR57828.1"/>
    </source>
</evidence>
<dbReference type="PANTHER" id="PTHR24260">
    <property type="match status" value="1"/>
</dbReference>
<keyword evidence="1" id="KW-1015">Disulfide bond</keyword>
<keyword evidence="2" id="KW-0645">Protease</keyword>
<dbReference type="InterPro" id="IPR001314">
    <property type="entry name" value="Peptidase_S1A"/>
</dbReference>
<accession>A0A4U5LPI9</accession>
<dbReference type="Proteomes" id="UP000298663">
    <property type="component" value="Unassembled WGS sequence"/>
</dbReference>
<reference evidence="5 6" key="2">
    <citation type="journal article" date="2019" name="G3 (Bethesda)">
        <title>Hybrid Assembly of the Genome of the Entomopathogenic Nematode Steinernema carpocapsae Identifies the X-Chromosome.</title>
        <authorList>
            <person name="Serra L."/>
            <person name="Macchietto M."/>
            <person name="Macias-Munoz A."/>
            <person name="McGill C.J."/>
            <person name="Rodriguez I.M."/>
            <person name="Rodriguez B."/>
            <person name="Murad R."/>
            <person name="Mortazavi A."/>
        </authorList>
    </citation>
    <scope>NUCLEOTIDE SEQUENCE [LARGE SCALE GENOMIC DNA]</scope>
    <source>
        <strain evidence="5 6">ALL</strain>
    </source>
</reference>
<dbReference type="InterPro" id="IPR009003">
    <property type="entry name" value="Peptidase_S1_PA"/>
</dbReference>
<proteinExistence type="predicted"/>
<dbReference type="Pfam" id="PF00089">
    <property type="entry name" value="Trypsin"/>
    <property type="match status" value="1"/>
</dbReference>
<evidence type="ECO:0000256" key="3">
    <source>
        <dbReference type="SAM" id="SignalP"/>
    </source>
</evidence>
<dbReference type="AlphaFoldDB" id="A0A4U5LPI9"/>
<organism evidence="5 6">
    <name type="scientific">Steinernema carpocapsae</name>
    <name type="common">Entomopathogenic nematode</name>
    <dbReference type="NCBI Taxonomy" id="34508"/>
    <lineage>
        <taxon>Eukaryota</taxon>
        <taxon>Metazoa</taxon>
        <taxon>Ecdysozoa</taxon>
        <taxon>Nematoda</taxon>
        <taxon>Chromadorea</taxon>
        <taxon>Rhabditida</taxon>
        <taxon>Tylenchina</taxon>
        <taxon>Panagrolaimomorpha</taxon>
        <taxon>Strongyloidoidea</taxon>
        <taxon>Steinernematidae</taxon>
        <taxon>Steinernema</taxon>
    </lineage>
</organism>
<dbReference type="OrthoDB" id="7754674at2759"/>
<dbReference type="SMART" id="SM00020">
    <property type="entry name" value="Tryp_SPc"/>
    <property type="match status" value="1"/>
</dbReference>
<reference evidence="5 6" key="1">
    <citation type="journal article" date="2015" name="Genome Biol.">
        <title>Comparative genomics of Steinernema reveals deeply conserved gene regulatory networks.</title>
        <authorList>
            <person name="Dillman A.R."/>
            <person name="Macchietto M."/>
            <person name="Porter C.F."/>
            <person name="Rogers A."/>
            <person name="Williams B."/>
            <person name="Antoshechkin I."/>
            <person name="Lee M.M."/>
            <person name="Goodwin Z."/>
            <person name="Lu X."/>
            <person name="Lewis E.E."/>
            <person name="Goodrich-Blair H."/>
            <person name="Stock S.P."/>
            <person name="Adams B.J."/>
            <person name="Sternberg P.W."/>
            <person name="Mortazavi A."/>
        </authorList>
    </citation>
    <scope>NUCLEOTIDE SEQUENCE [LARGE SCALE GENOMIC DNA]</scope>
    <source>
        <strain evidence="5 6">ALL</strain>
    </source>
</reference>
<protein>
    <recommendedName>
        <fullName evidence="4">Peptidase S1 domain-containing protein</fullName>
    </recommendedName>
</protein>
<dbReference type="GO" id="GO:0004252">
    <property type="term" value="F:serine-type endopeptidase activity"/>
    <property type="evidence" value="ECO:0007669"/>
    <property type="project" value="InterPro"/>
</dbReference>
<feature type="domain" description="Peptidase S1" evidence="4">
    <location>
        <begin position="43"/>
        <end position="289"/>
    </location>
</feature>